<feature type="transmembrane region" description="Helical" evidence="10">
    <location>
        <begin position="201"/>
        <end position="225"/>
    </location>
</feature>
<dbReference type="PANTHER" id="PTHR32024">
    <property type="entry name" value="TRK SYSTEM POTASSIUM UPTAKE PROTEIN TRKG-RELATED"/>
    <property type="match status" value="1"/>
</dbReference>
<keyword evidence="3" id="KW-1003">Cell membrane</keyword>
<evidence type="ECO:0000256" key="1">
    <source>
        <dbReference type="ARBA" id="ARBA00004651"/>
    </source>
</evidence>
<dbReference type="InterPro" id="IPR003445">
    <property type="entry name" value="Cat_transpt"/>
</dbReference>
<feature type="transmembrane region" description="Helical" evidence="10">
    <location>
        <begin position="414"/>
        <end position="439"/>
    </location>
</feature>
<keyword evidence="2" id="KW-0813">Transport</keyword>
<evidence type="ECO:0000256" key="6">
    <source>
        <dbReference type="ARBA" id="ARBA00022958"/>
    </source>
</evidence>
<name>A0ABY7JQW3_9FIRM</name>
<sequence length="457" mass="49637">MKNRSLKYPSFLHKISPAAMMVLGFATVIFIGALLLMTPLASKSGDITSFIDCLFTATSAVCVTGLVVVDTGIHWSIFGKIIIIMLIQIGGIGFMSISTSIVLVLGRKVNLKQRILIKESLNQNEISGAIKLVINVLKFTFITETLGALILSTVFIPQFGLLKGAGFSVFHSISAFCNAGFDLMGPLTGQYSSIVSYYNNPIIVFTITSLIILGGLGFLVMANIFQRKRVCRITLTTKLVLTTTLILIIAGTVLIMFGEFNNKASMGNLSLWDKFQLSYFQSVTTRTAGFATADLTKFKESTLFIMIILMFIGASPASTGGGIKTTTLAVIFMGLRAFLKNENEITAYRRRINVYTFRKAMGVLIVALTVVVTSTYLLNVTQSNKFSLLSSAFEVSSAFATVGLSLAGSFNLNLFGKILIIILMFAGRVGSLTLVSLFVRADSKKKIRYAEDKVIVG</sequence>
<evidence type="ECO:0000313" key="11">
    <source>
        <dbReference type="EMBL" id="WAW15500.1"/>
    </source>
</evidence>
<evidence type="ECO:0000313" key="12">
    <source>
        <dbReference type="Proteomes" id="UP001164187"/>
    </source>
</evidence>
<dbReference type="NCBIfam" id="TIGR00933">
    <property type="entry name" value="2a38"/>
    <property type="match status" value="1"/>
</dbReference>
<keyword evidence="12" id="KW-1185">Reference proteome</keyword>
<feature type="transmembrane region" description="Helical" evidence="10">
    <location>
        <begin position="81"/>
        <end position="106"/>
    </location>
</feature>
<feature type="transmembrane region" description="Helical" evidence="10">
    <location>
        <begin position="356"/>
        <end position="378"/>
    </location>
</feature>
<dbReference type="EMBL" id="CP114052">
    <property type="protein sequence ID" value="WAW15500.1"/>
    <property type="molecule type" value="Genomic_DNA"/>
</dbReference>
<gene>
    <name evidence="11" type="ORF">O0R46_03385</name>
</gene>
<evidence type="ECO:0000256" key="9">
    <source>
        <dbReference type="ARBA" id="ARBA00023136"/>
    </source>
</evidence>
<feature type="transmembrane region" description="Helical" evidence="10">
    <location>
        <begin position="21"/>
        <end position="41"/>
    </location>
</feature>
<keyword evidence="8" id="KW-0406">Ion transport</keyword>
<keyword evidence="5 10" id="KW-0812">Transmembrane</keyword>
<dbReference type="Proteomes" id="UP001164187">
    <property type="component" value="Chromosome"/>
</dbReference>
<protein>
    <submittedName>
        <fullName evidence="11">TrkH family potassium uptake protein</fullName>
    </submittedName>
</protein>
<keyword evidence="7 10" id="KW-1133">Transmembrane helix</keyword>
<comment type="subcellular location">
    <subcellularLocation>
        <location evidence="1">Cell membrane</location>
        <topology evidence="1">Multi-pass membrane protein</topology>
    </subcellularLocation>
</comment>
<feature type="transmembrane region" description="Helical" evidence="10">
    <location>
        <begin position="47"/>
        <end position="69"/>
    </location>
</feature>
<reference evidence="11" key="1">
    <citation type="submission" date="2022-12" db="EMBL/GenBank/DDBJ databases">
        <title>Peptostreptococcus.</title>
        <authorList>
            <person name="Lee S.H."/>
        </authorList>
    </citation>
    <scope>NUCLEOTIDE SEQUENCE</scope>
    <source>
        <strain evidence="11">CBA3647</strain>
    </source>
</reference>
<feature type="transmembrane region" description="Helical" evidence="10">
    <location>
        <begin position="237"/>
        <end position="257"/>
    </location>
</feature>
<dbReference type="RefSeq" id="WP_269312171.1">
    <property type="nucleotide sequence ID" value="NZ_CP114052.1"/>
</dbReference>
<keyword evidence="6" id="KW-0630">Potassium</keyword>
<proteinExistence type="predicted"/>
<evidence type="ECO:0000256" key="2">
    <source>
        <dbReference type="ARBA" id="ARBA00022448"/>
    </source>
</evidence>
<keyword evidence="4" id="KW-0633">Potassium transport</keyword>
<organism evidence="11 12">
    <name type="scientific">Peptostreptococcus equinus</name>
    <dbReference type="NCBI Taxonomy" id="3003601"/>
    <lineage>
        <taxon>Bacteria</taxon>
        <taxon>Bacillati</taxon>
        <taxon>Bacillota</taxon>
        <taxon>Clostridia</taxon>
        <taxon>Peptostreptococcales</taxon>
        <taxon>Peptostreptococcaceae</taxon>
        <taxon>Peptostreptococcus</taxon>
    </lineage>
</organism>
<accession>A0ABY7JQW3</accession>
<evidence type="ECO:0000256" key="5">
    <source>
        <dbReference type="ARBA" id="ARBA00022692"/>
    </source>
</evidence>
<evidence type="ECO:0000256" key="8">
    <source>
        <dbReference type="ARBA" id="ARBA00023065"/>
    </source>
</evidence>
<keyword evidence="9 10" id="KW-0472">Membrane</keyword>
<evidence type="ECO:0000256" key="10">
    <source>
        <dbReference type="SAM" id="Phobius"/>
    </source>
</evidence>
<dbReference type="PANTHER" id="PTHR32024:SF1">
    <property type="entry name" value="KTR SYSTEM POTASSIUM UPTAKE PROTEIN B"/>
    <property type="match status" value="1"/>
</dbReference>
<dbReference type="InterPro" id="IPR004772">
    <property type="entry name" value="TrkH"/>
</dbReference>
<dbReference type="Pfam" id="PF02386">
    <property type="entry name" value="TrkH"/>
    <property type="match status" value="1"/>
</dbReference>
<evidence type="ECO:0000256" key="4">
    <source>
        <dbReference type="ARBA" id="ARBA00022538"/>
    </source>
</evidence>
<evidence type="ECO:0000256" key="3">
    <source>
        <dbReference type="ARBA" id="ARBA00022475"/>
    </source>
</evidence>
<feature type="transmembrane region" description="Helical" evidence="10">
    <location>
        <begin position="303"/>
        <end position="335"/>
    </location>
</feature>
<evidence type="ECO:0000256" key="7">
    <source>
        <dbReference type="ARBA" id="ARBA00022989"/>
    </source>
</evidence>